<dbReference type="Pfam" id="PF25023">
    <property type="entry name" value="TEN_YD-shell"/>
    <property type="match status" value="2"/>
</dbReference>
<dbReference type="EMBL" id="FNGW01000004">
    <property type="protein sequence ID" value="SDL99036.1"/>
    <property type="molecule type" value="Genomic_DNA"/>
</dbReference>
<dbReference type="Pfam" id="PF05593">
    <property type="entry name" value="RHS_repeat"/>
    <property type="match status" value="2"/>
</dbReference>
<dbReference type="Gene3D" id="2.180.10.10">
    <property type="entry name" value="RHS repeat-associated core"/>
    <property type="match status" value="2"/>
</dbReference>
<feature type="domain" description="DUF6531" evidence="6">
    <location>
        <begin position="498"/>
        <end position="571"/>
    </location>
</feature>
<keyword evidence="4" id="KW-0677">Repeat</keyword>
<dbReference type="Pfam" id="PF20148">
    <property type="entry name" value="DUF6531"/>
    <property type="match status" value="1"/>
</dbReference>
<organism evidence="9 10">
    <name type="scientific">Romboutsia lituseburensis DSM 797</name>
    <dbReference type="NCBI Taxonomy" id="1121325"/>
    <lineage>
        <taxon>Bacteria</taxon>
        <taxon>Bacillati</taxon>
        <taxon>Bacillota</taxon>
        <taxon>Clostridia</taxon>
        <taxon>Peptostreptococcales</taxon>
        <taxon>Peptostreptococcaceae</taxon>
        <taxon>Romboutsia</taxon>
    </lineage>
</organism>
<dbReference type="InterPro" id="IPR056823">
    <property type="entry name" value="TEN-like_YD-shell"/>
</dbReference>
<protein>
    <submittedName>
        <fullName evidence="9">RHS repeat-associated core domain-containing protein</fullName>
    </submittedName>
</protein>
<feature type="compositionally biased region" description="Basic and acidic residues" evidence="5">
    <location>
        <begin position="1904"/>
        <end position="1914"/>
    </location>
</feature>
<dbReference type="InterPro" id="IPR008979">
    <property type="entry name" value="Galactose-bd-like_sf"/>
</dbReference>
<dbReference type="SUPFAM" id="SSF49785">
    <property type="entry name" value="Galactose-binding domain-like"/>
    <property type="match status" value="1"/>
</dbReference>
<accession>A0A1G9PJN1</accession>
<dbReference type="NCBIfam" id="TIGR01643">
    <property type="entry name" value="YD_repeat_2x"/>
    <property type="match status" value="2"/>
</dbReference>
<dbReference type="InterPro" id="IPR050708">
    <property type="entry name" value="T6SS_VgrG/RHS"/>
</dbReference>
<evidence type="ECO:0000256" key="4">
    <source>
        <dbReference type="ARBA" id="ARBA00022737"/>
    </source>
</evidence>
<dbReference type="InterPro" id="IPR022385">
    <property type="entry name" value="Rhs_assc_core"/>
</dbReference>
<dbReference type="Gene3D" id="2.60.120.260">
    <property type="entry name" value="Galactose-binding domain-like"/>
    <property type="match status" value="2"/>
</dbReference>
<keyword evidence="3" id="KW-0732">Signal</keyword>
<evidence type="ECO:0000259" key="8">
    <source>
        <dbReference type="Pfam" id="PF25023"/>
    </source>
</evidence>
<feature type="domain" description="Carbohydrate-binding module family 96" evidence="7">
    <location>
        <begin position="309"/>
        <end position="462"/>
    </location>
</feature>
<feature type="domain" description="Teneurin-like YD-shell" evidence="8">
    <location>
        <begin position="1689"/>
        <end position="1821"/>
    </location>
</feature>
<evidence type="ECO:0000256" key="2">
    <source>
        <dbReference type="ARBA" id="ARBA00022525"/>
    </source>
</evidence>
<dbReference type="Pfam" id="PF24517">
    <property type="entry name" value="CBM96"/>
    <property type="match status" value="1"/>
</dbReference>
<evidence type="ECO:0000313" key="9">
    <source>
        <dbReference type="EMBL" id="SDL99036.1"/>
    </source>
</evidence>
<name>A0A1G9PJN1_9FIRM</name>
<dbReference type="PANTHER" id="PTHR32305">
    <property type="match status" value="1"/>
</dbReference>
<feature type="domain" description="Teneurin-like YD-shell" evidence="8">
    <location>
        <begin position="1310"/>
        <end position="1473"/>
    </location>
</feature>
<dbReference type="InterPro" id="IPR031325">
    <property type="entry name" value="RHS_repeat"/>
</dbReference>
<dbReference type="PROSITE" id="PS51257">
    <property type="entry name" value="PROKAR_LIPOPROTEIN"/>
    <property type="match status" value="1"/>
</dbReference>
<dbReference type="InterPro" id="IPR006530">
    <property type="entry name" value="YD"/>
</dbReference>
<keyword evidence="10" id="KW-1185">Reference proteome</keyword>
<evidence type="ECO:0000256" key="1">
    <source>
        <dbReference type="ARBA" id="ARBA00004613"/>
    </source>
</evidence>
<proteinExistence type="predicted"/>
<gene>
    <name evidence="9" type="ORF">SAMN04515677_104397</name>
</gene>
<evidence type="ECO:0000256" key="3">
    <source>
        <dbReference type="ARBA" id="ARBA00022729"/>
    </source>
</evidence>
<dbReference type="STRING" id="1121325.SAMN04515677_104397"/>
<comment type="subcellular location">
    <subcellularLocation>
        <location evidence="1">Secreted</location>
    </subcellularLocation>
</comment>
<dbReference type="InterPro" id="IPR055372">
    <property type="entry name" value="CBM96"/>
</dbReference>
<dbReference type="RefSeq" id="WP_092725824.1">
    <property type="nucleotide sequence ID" value="NZ_FNGW01000004.1"/>
</dbReference>
<dbReference type="InterPro" id="IPR045351">
    <property type="entry name" value="DUF6531"/>
</dbReference>
<sequence>MKKYQKIISIILIISIFATSCPMEIFAQEIPNIFSIFKKEDALDENEEPKIIGEIKEEREENVKYFLKEDKSYEAAIYPNAVHYKENDEWKDIDNSLVQKLDNEENQNVLENKQNEYKIKIANNTKAKKTVKIKKDSYELSWNIDNASDSKAEIIGNDNDYSDSLSKEEKKKIVPKIGSSVKFKDVYENVDFRYDLISRDIKESIIIKEKLNDPVFRFNLKLKNLIPKLQEDKTIIFYDAQDTSKQVFMMDAPFMYDAKSEISNDIQLNIKENKNEFILELVPNKEWMDSTDRVYPITIDPSVSTPIERTKIHDAHVSQSYGTDNFSNSVMLKTGKGSLSGINRSYMSFDLPELKTGDLITNANLDLSLYSNNSTSAQVNVHKVLSDWNSYGITWNNKPAYGSKIEDYAIAQGEAGKFLTWNITGIVKEWYSSGNNYGLMIKNNNETTGYTEYFSSDQSSDEAEFRPQVTIDYINNSGLEDYWTYHSQDIGRAGTGYINDYNGNFVLVHDDLEMNGNRMPISINHVFNSNDRSSSVGYGLGWRTNFNQRIVSETIGGTQYYVYIDEDGTKHYLEYSTTNTYKDESGLDLTLTIDPSVTNGRFKLKDKGGNQLVFNQYGTLLYIEDNNSNKITLSYDGPNLNKITDGAGRVVNLNLDANGRLTTIVDPSNRTTTFTYDASNRLTKITYPDSKYTTYTYDSNNNLTSATNFDGYKITYTYYQTSPYRVQKAQESHTNGTLGEEIGVSYGYNTTTFTDYKGRKNVYQFNNQGNTINIKDNDGSAQYYKYFESGGNKNKLNSQSKLQKTISNYLKNHNFEQNGYWSEFNYGNSTANISFTTENKNIGNQSLKVEKTNALGDQGYYQSVSLEKGKTYTLSGYIKTNNISTGNKKGAALIVTYQKSDGTWQSVYSDYINGTKDWERYETTFTLPSDAMSNSATVKAGVDRETGTAYFDNLQLEDGNTANRYNLVENANFEYETYFWQTNSACNSSDFRTTATGQPASLGSNVFKISGEADKSKYIAQTVNISGKKGDAIVFGGWSKGEGVPDRNYAIDLGIEKTDGTYQWIGGRFNEDSNEWQYTSKVVVADGDYKSIKIYALYYNNANSAYFDGLQLYKEEFDESYQYDSNGNVVSTKDLDKQNSQFAYNTNNDLIKSVDPKGNSFKYNYDSKHNMLDATSSENVVYSFTYDSYGNPLTSKVGDSSLFINSSSTYTANGNYIKSLKDSEGNVVTYNYDETKGNLNSVSDANGKATSYSYDNMDRLQSTSKVADGATITNSYSYENDKLKTITHNGFNYGFGYDSLGNNTTVSVGNQNLITNTYEARSGKLLESKYGNNQKVSSVYDNEDRVISEKYTNASNVTQETHKYSYDASGNLGYHEDLVNKVNYRYIYDLSDRLVKIKESNGNEILYNYDANSNHNKVTEKVNNNTYVTSYAYDKDDRPTSVTTPKNKNINYNYDKIGRLSNNTISTGLIPYTTKYSYLNGIDGSTTNKISSIENGGKKISYTYDKNGNIETITENSKTTKYYYNELNELIKEEVRDSGGSLEKTIKYYYDGGGNLLKRELYKGESTTPAVTSTSTQIDDNWKDKFTGFNTRSIGIDEIGNPISWEKWVTNTDGEILDIDGNVDKDGENPLYEQWEFEWEEGRQLSKISRSGKSLYDIAYKYNSDGIRTEKTVNGVTTKYHVVDGNVTFETNGTDKIYYTYDSENKLVSIELNGVEYYYVRNAQGDIISLIDSSGDEVVSYTYDTWGRLLSIDGKLKDSLGVKNPYRYRGYRYDNETEFYYLQSRYYNPEWGRFLNADSLVGETGELLSHNMFAYCSNDPVNNEDTGGESATGIRRRNPLVTGIALLETMIAGSLLYTQNRIKKSYTSYRSKIKVYSSELKTKQKSKTKTFPKNPKELDKILGKQGQKVKDGPKTKGRNKTKWTLPNGVTVTHEQHPYDTTAPKYHKGPHYHVDGPGYAHTRFMPGAKIPNF</sequence>
<evidence type="ECO:0000256" key="5">
    <source>
        <dbReference type="SAM" id="MobiDB-lite"/>
    </source>
</evidence>
<keyword evidence="2" id="KW-0964">Secreted</keyword>
<evidence type="ECO:0000259" key="6">
    <source>
        <dbReference type="Pfam" id="PF20148"/>
    </source>
</evidence>
<dbReference type="PANTHER" id="PTHR32305:SF15">
    <property type="entry name" value="PROTEIN RHSA-RELATED"/>
    <property type="match status" value="1"/>
</dbReference>
<feature type="region of interest" description="Disordered" evidence="5">
    <location>
        <begin position="1904"/>
        <end position="1924"/>
    </location>
</feature>
<evidence type="ECO:0000259" key="7">
    <source>
        <dbReference type="Pfam" id="PF24517"/>
    </source>
</evidence>
<dbReference type="GO" id="GO:0005576">
    <property type="term" value="C:extracellular region"/>
    <property type="evidence" value="ECO:0007669"/>
    <property type="project" value="UniProtKB-SubCell"/>
</dbReference>
<reference evidence="9 10" key="1">
    <citation type="submission" date="2016-10" db="EMBL/GenBank/DDBJ databases">
        <authorList>
            <person name="de Groot N.N."/>
        </authorList>
    </citation>
    <scope>NUCLEOTIDE SEQUENCE [LARGE SCALE GENOMIC DNA]</scope>
    <source>
        <strain evidence="9 10">DSM 797</strain>
    </source>
</reference>
<evidence type="ECO:0000313" key="10">
    <source>
        <dbReference type="Proteomes" id="UP000199068"/>
    </source>
</evidence>
<dbReference type="NCBIfam" id="NF033679">
    <property type="entry name" value="DNRLRE_dom"/>
    <property type="match status" value="1"/>
</dbReference>
<dbReference type="NCBIfam" id="TIGR03696">
    <property type="entry name" value="Rhs_assc_core"/>
    <property type="match status" value="1"/>
</dbReference>
<dbReference type="Proteomes" id="UP000199068">
    <property type="component" value="Unassembled WGS sequence"/>
</dbReference>